<evidence type="ECO:0000313" key="3">
    <source>
        <dbReference type="EMBL" id="CAL4800884.1"/>
    </source>
</evidence>
<reference evidence="2" key="1">
    <citation type="submission" date="2022-10" db="EMBL/GenBank/DDBJ databases">
        <authorList>
            <person name="Chen Y."/>
            <person name="Dougan E. K."/>
            <person name="Chan C."/>
            <person name="Rhodes N."/>
            <person name="Thang M."/>
        </authorList>
    </citation>
    <scope>NUCLEOTIDE SEQUENCE</scope>
</reference>
<dbReference type="EMBL" id="CAMXCT030005913">
    <property type="protein sequence ID" value="CAL4800884.1"/>
    <property type="molecule type" value="Genomic_DNA"/>
</dbReference>
<keyword evidence="4" id="KW-1185">Reference proteome</keyword>
<organism evidence="2">
    <name type="scientific">Cladocopium goreaui</name>
    <dbReference type="NCBI Taxonomy" id="2562237"/>
    <lineage>
        <taxon>Eukaryota</taxon>
        <taxon>Sar</taxon>
        <taxon>Alveolata</taxon>
        <taxon>Dinophyceae</taxon>
        <taxon>Suessiales</taxon>
        <taxon>Symbiodiniaceae</taxon>
        <taxon>Cladocopium</taxon>
    </lineage>
</organism>
<evidence type="ECO:0000313" key="4">
    <source>
        <dbReference type="Proteomes" id="UP001152797"/>
    </source>
</evidence>
<reference evidence="3 4" key="2">
    <citation type="submission" date="2024-05" db="EMBL/GenBank/DDBJ databases">
        <authorList>
            <person name="Chen Y."/>
            <person name="Shah S."/>
            <person name="Dougan E. K."/>
            <person name="Thang M."/>
            <person name="Chan C."/>
        </authorList>
    </citation>
    <scope>NUCLEOTIDE SEQUENCE [LARGE SCALE GENOMIC DNA]</scope>
</reference>
<evidence type="ECO:0000256" key="1">
    <source>
        <dbReference type="SAM" id="MobiDB-lite"/>
    </source>
</evidence>
<dbReference type="AlphaFoldDB" id="A0A9P1GKI4"/>
<sequence>MVCKPCTNLYQVLYRHIGGLPTQFTGMPVEAQRNFFLTSGKALASCPRNSRWSMVKANVVKSYTTFKTEQMKRTVTKDFLPLSVWKQQGFDTDDIQARGERMDDDVFGETWSAPLLSIKAEDISGTFEKELTEKEWQLKKAKAGKKRAADTLASGSSVAQGQPVVDVENDVWEVPSEDEAPRAKGGTSKTPKTSGKDDAAVAARKAAREREAAWKKELSKATRVIASLNSVCSSMTTCMDKHQKNPGLLSEDLVKSLSEASAKLTSHKLRATSVISATPEQKENNLPVSEVQSGVKAAQSVLKDVRAVFSLHAAQVRGKRKKEVDEHHEEITKALSVKSASDRAVWQLWNIFKPEEQSMSRGTFLRNVDQHLGAWKEVTRPVAFKRHDGSQLVLPIVELEPCLQKLCRESAALTAAFRRALGGNPILTPLVYADECTPGNVLSVTKSRKACLFYLSWREMWHGLKNPNCWVPVAAIQSSAIASLEGGVSAVVVALLKYLISDTDPPGIELAPGLFFGQHSAAWYVGDYESIRGVFSLKGSAGLRPCLWCSNVVKKDSGLPEQDGWFRDITASRGFEKVQADEIWAIARKMAEPCSKKDLKEQEVTSGIVFNTHSLLWSDQKEKMVPERILYDTMHSYYSNGCASWEIALLLQAIYTRTNVTREVLQEAVLACQWKSLKSGGKTQTYIRALFDEKICNEELFKGQAHQTAAIVPLMWYYMEALLLRSLSVEEIKSFRGMGSIVAFIRKKYHELKTLDTESLNTFHRLQKLHHYWFVKAYPASCKPKHHHRLHLAEQWKAFQIIVSCEALESKHRLYKAGIGERQRSLTNDPTSFSASCLSRLLHVSCSELIEQGLPFWELLKPIEDACLDDKIAFTTQNLKTSKRVSVGPSYLCVKKRCARYTYFKIHPSNLEFDILRLFLFILLNYIQEKYFSTTSIFFHQAATWSHAVSRRTTLYCGLLSEASSFAGFTATNWVCMCG</sequence>
<name>A0A9P1GKI4_9DINO</name>
<gene>
    <name evidence="2" type="ORF">C1SCF055_LOCUS38531</name>
</gene>
<accession>A0A9P1GKI4</accession>
<dbReference type="EMBL" id="CAMXCT010005913">
    <property type="protein sequence ID" value="CAI4013572.1"/>
    <property type="molecule type" value="Genomic_DNA"/>
</dbReference>
<protein>
    <submittedName>
        <fullName evidence="2">Uncharacterized protein</fullName>
    </submittedName>
</protein>
<dbReference type="EMBL" id="CAMXCT020005913">
    <property type="protein sequence ID" value="CAL1166947.1"/>
    <property type="molecule type" value="Genomic_DNA"/>
</dbReference>
<feature type="region of interest" description="Disordered" evidence="1">
    <location>
        <begin position="172"/>
        <end position="201"/>
    </location>
</feature>
<dbReference type="Proteomes" id="UP001152797">
    <property type="component" value="Unassembled WGS sequence"/>
</dbReference>
<proteinExistence type="predicted"/>
<evidence type="ECO:0000313" key="2">
    <source>
        <dbReference type="EMBL" id="CAI4013572.1"/>
    </source>
</evidence>
<dbReference type="OrthoDB" id="410234at2759"/>
<comment type="caution">
    <text evidence="2">The sequence shown here is derived from an EMBL/GenBank/DDBJ whole genome shotgun (WGS) entry which is preliminary data.</text>
</comment>